<comment type="caution">
    <text evidence="3">The sequence shown here is derived from an EMBL/GenBank/DDBJ whole genome shotgun (WGS) entry which is preliminary data.</text>
</comment>
<dbReference type="PANTHER" id="PTHR23184:SF9">
    <property type="entry name" value="TETRATRICOPEPTIDE REPEAT PROTEIN 14"/>
    <property type="match status" value="1"/>
</dbReference>
<evidence type="ECO:0000313" key="3">
    <source>
        <dbReference type="EMBL" id="KAJ3227813.1"/>
    </source>
</evidence>
<keyword evidence="4" id="KW-1185">Reference proteome</keyword>
<dbReference type="SMART" id="SM00028">
    <property type="entry name" value="TPR"/>
    <property type="match status" value="2"/>
</dbReference>
<dbReference type="Proteomes" id="UP001211065">
    <property type="component" value="Unassembled WGS sequence"/>
</dbReference>
<dbReference type="InterPro" id="IPR011990">
    <property type="entry name" value="TPR-like_helical_dom_sf"/>
</dbReference>
<keyword evidence="1" id="KW-0802">TPR repeat</keyword>
<accession>A0AAD5U7Y9</accession>
<dbReference type="Pfam" id="PF00515">
    <property type="entry name" value="TPR_1"/>
    <property type="match status" value="1"/>
</dbReference>
<gene>
    <name evidence="3" type="primary">TTC14</name>
    <name evidence="3" type="ORF">HK099_000067</name>
</gene>
<dbReference type="PROSITE" id="PS50005">
    <property type="entry name" value="TPR"/>
    <property type="match status" value="1"/>
</dbReference>
<reference evidence="3" key="1">
    <citation type="submission" date="2020-05" db="EMBL/GenBank/DDBJ databases">
        <title>Phylogenomic resolution of chytrid fungi.</title>
        <authorList>
            <person name="Stajich J.E."/>
            <person name="Amses K."/>
            <person name="Simmons R."/>
            <person name="Seto K."/>
            <person name="Myers J."/>
            <person name="Bonds A."/>
            <person name="Quandt C.A."/>
            <person name="Barry K."/>
            <person name="Liu P."/>
            <person name="Grigoriev I."/>
            <person name="Longcore J.E."/>
            <person name="James T.Y."/>
        </authorList>
    </citation>
    <scope>NUCLEOTIDE SEQUENCE</scope>
    <source>
        <strain evidence="3">JEL0476</strain>
    </source>
</reference>
<name>A0AAD5U7Y9_9FUNG</name>
<proteinExistence type="predicted"/>
<feature type="repeat" description="TPR" evidence="1">
    <location>
        <begin position="111"/>
        <end position="144"/>
    </location>
</feature>
<feature type="compositionally biased region" description="Basic and acidic residues" evidence="2">
    <location>
        <begin position="209"/>
        <end position="226"/>
    </location>
</feature>
<feature type="region of interest" description="Disordered" evidence="2">
    <location>
        <begin position="195"/>
        <end position="226"/>
    </location>
</feature>
<evidence type="ECO:0000256" key="2">
    <source>
        <dbReference type="SAM" id="MobiDB-lite"/>
    </source>
</evidence>
<dbReference type="InterPro" id="IPR039190">
    <property type="entry name" value="TTC14"/>
</dbReference>
<dbReference type="SUPFAM" id="SSF48452">
    <property type="entry name" value="TPR-like"/>
    <property type="match status" value="1"/>
</dbReference>
<dbReference type="InterPro" id="IPR019734">
    <property type="entry name" value="TPR_rpt"/>
</dbReference>
<evidence type="ECO:0000256" key="1">
    <source>
        <dbReference type="PROSITE-ProRule" id="PRU00339"/>
    </source>
</evidence>
<sequence length="226" mass="25666">MEKSSISEKFIKFYNLNNVKEKINNLEAVCDLKTAADTSNELHNCLKEINPDSSVLFEEIYNIKSLSTFCNGSPLKHYLDVKEGINLLREGQIEKAIKKYTNAIEISPICADAFVARGAALANLEDYKKAITDFKIALKMNPDHPNAKKYLETTKEKKKLKKQEKKALMKGDYVMEIDAPTTALNLIVSEENNSKNKFKSNSLSTEVEGNEKNRKYVKRLRSDDGY</sequence>
<protein>
    <submittedName>
        <fullName evidence="3">Tetratricopeptide repeat protein 14</fullName>
    </submittedName>
</protein>
<organism evidence="3 4">
    <name type="scientific">Clydaea vesicula</name>
    <dbReference type="NCBI Taxonomy" id="447962"/>
    <lineage>
        <taxon>Eukaryota</taxon>
        <taxon>Fungi</taxon>
        <taxon>Fungi incertae sedis</taxon>
        <taxon>Chytridiomycota</taxon>
        <taxon>Chytridiomycota incertae sedis</taxon>
        <taxon>Chytridiomycetes</taxon>
        <taxon>Lobulomycetales</taxon>
        <taxon>Lobulomycetaceae</taxon>
        <taxon>Clydaea</taxon>
    </lineage>
</organism>
<dbReference type="EMBL" id="JADGJW010000010">
    <property type="protein sequence ID" value="KAJ3227813.1"/>
    <property type="molecule type" value="Genomic_DNA"/>
</dbReference>
<dbReference type="PANTHER" id="PTHR23184">
    <property type="entry name" value="TETRATRICOPEPTIDE REPEAT PROTEIN 14"/>
    <property type="match status" value="1"/>
</dbReference>
<dbReference type="AlphaFoldDB" id="A0AAD5U7Y9"/>
<dbReference type="Gene3D" id="1.25.40.10">
    <property type="entry name" value="Tetratricopeptide repeat domain"/>
    <property type="match status" value="1"/>
</dbReference>
<evidence type="ECO:0000313" key="4">
    <source>
        <dbReference type="Proteomes" id="UP001211065"/>
    </source>
</evidence>
<dbReference type="PROSITE" id="PS50293">
    <property type="entry name" value="TPR_REGION"/>
    <property type="match status" value="1"/>
</dbReference>